<comment type="caution">
    <text evidence="3">The sequence shown here is derived from an EMBL/GenBank/DDBJ whole genome shotgun (WGS) entry which is preliminary data.</text>
</comment>
<keyword evidence="2" id="KW-0472">Membrane</keyword>
<keyword evidence="2" id="KW-0812">Transmembrane</keyword>
<dbReference type="AlphaFoldDB" id="A0A2S6H379"/>
<dbReference type="EMBL" id="PTIY01000005">
    <property type="protein sequence ID" value="PPK71891.1"/>
    <property type="molecule type" value="Genomic_DNA"/>
</dbReference>
<evidence type="ECO:0000313" key="3">
    <source>
        <dbReference type="EMBL" id="PPK71891.1"/>
    </source>
</evidence>
<evidence type="ECO:0000313" key="4">
    <source>
        <dbReference type="Proteomes" id="UP000238071"/>
    </source>
</evidence>
<proteinExistence type="predicted"/>
<feature type="compositionally biased region" description="Low complexity" evidence="1">
    <location>
        <begin position="310"/>
        <end position="319"/>
    </location>
</feature>
<accession>A0A2S6H379</accession>
<reference evidence="3 4" key="1">
    <citation type="submission" date="2018-02" db="EMBL/GenBank/DDBJ databases">
        <title>Subsurface microbial communities from deep shales in Ohio and West Virginia, USA.</title>
        <authorList>
            <person name="Wrighton K."/>
        </authorList>
    </citation>
    <scope>NUCLEOTIDE SEQUENCE [LARGE SCALE GENOMIC DNA]</scope>
    <source>
        <strain evidence="3 4">OWC-G53F</strain>
    </source>
</reference>
<name>A0A2S6H379_9GAMM</name>
<keyword evidence="4" id="KW-1185">Reference proteome</keyword>
<feature type="transmembrane region" description="Helical" evidence="2">
    <location>
        <begin position="429"/>
        <end position="450"/>
    </location>
</feature>
<gene>
    <name evidence="3" type="ORF">B0F88_1053</name>
</gene>
<sequence>MFCCRFSMYSYLIFWRPLLVAILFFCFGVSYADTYSATLKYYDHLGNHLSYPDESCTDHSDSTYSYYLDSSDILLLKCMRLHNTLGILSVAYTYGGLYSCPYGGTVSGSNCINVIACVAPQMRNPITGQCQIPADCSELGYTLNPNTNTCIKVTCPDGQMYLSSPSNPVGGCYPLPAACPVGGLICSTVEQYCGNENGSIAVTPVCPLPPTCPTGSHLAPDSKTCAKDIQLACPVGQHASLDNASCIADDPKACPPGTRPGTINGVTTCQQSGSIDAPDGVIPVKNTATATTTNGVQTTTAITVANPDGSTTTQSTTTQAPSETKMTFDTTGLAQDSSLKTINDSINKPSSKTAFSSNAPGAAPADTMLAQIDGKKLELQALMTNIKGQFNGMTPTFSGGSGISCGSGIHISSLNININFCPDEQLAQYLPLIGNAIYFLAAFAALVILLA</sequence>
<protein>
    <submittedName>
        <fullName evidence="3">Uncharacterized protein</fullName>
    </submittedName>
</protein>
<evidence type="ECO:0000256" key="1">
    <source>
        <dbReference type="SAM" id="MobiDB-lite"/>
    </source>
</evidence>
<keyword evidence="2" id="KW-1133">Transmembrane helix</keyword>
<dbReference type="Proteomes" id="UP000238071">
    <property type="component" value="Unassembled WGS sequence"/>
</dbReference>
<organism evidence="3 4">
    <name type="scientific">Methylobacter tundripaludum</name>
    <dbReference type="NCBI Taxonomy" id="173365"/>
    <lineage>
        <taxon>Bacteria</taxon>
        <taxon>Pseudomonadati</taxon>
        <taxon>Pseudomonadota</taxon>
        <taxon>Gammaproteobacteria</taxon>
        <taxon>Methylococcales</taxon>
        <taxon>Methylococcaceae</taxon>
        <taxon>Methylobacter</taxon>
    </lineage>
</organism>
<feature type="region of interest" description="Disordered" evidence="1">
    <location>
        <begin position="305"/>
        <end position="324"/>
    </location>
</feature>
<evidence type="ECO:0000256" key="2">
    <source>
        <dbReference type="SAM" id="Phobius"/>
    </source>
</evidence>